<accession>A0A455VZT7</accession>
<sequence>MTQPHSDHDPGISGLIEENTLAIDQLVNLLNALPSEGYRQSFGVKKPQVIGKHVRHIIDHYTALLSASSHPGALLDYENRHRELVLETDRRAGRDQLVSIAQQLRNQLSHGFEDGLVMRHNSAGVQQVVSTSVERELVFLASHTIHHMAIIGMLAEQAGMEVSADFGVHPSTLRYLEKQAEGLARSA</sequence>
<dbReference type="SUPFAM" id="SSF109854">
    <property type="entry name" value="DinB/YfiT-like putative metalloenzymes"/>
    <property type="match status" value="1"/>
</dbReference>
<dbReference type="PANTHER" id="PTHR39473:SF1">
    <property type="entry name" value="DINB-LIKE DOMAIN-CONTAINING PROTEIN"/>
    <property type="match status" value="1"/>
</dbReference>
<evidence type="ECO:0008006" key="4">
    <source>
        <dbReference type="Google" id="ProtNLM"/>
    </source>
</evidence>
<dbReference type="EMBL" id="AP019537">
    <property type="protein sequence ID" value="BBJ02374.1"/>
    <property type="molecule type" value="Genomic_DNA"/>
</dbReference>
<reference evidence="3" key="1">
    <citation type="submission" date="2019-03" db="EMBL/GenBank/DDBJ databases">
        <title>Whole genome analysis of nitrate-reducing bacteria Marinobacter hydrocarbonoclasticus YB03.</title>
        <authorList>
            <person name="Azam A.H."/>
            <person name="Yuk S.R."/>
            <person name="Kamarisima K."/>
            <person name="Miyanaga K."/>
            <person name="Tanji Y."/>
        </authorList>
    </citation>
    <scope>NUCLEOTIDE SEQUENCE</scope>
    <source>
        <strain evidence="3">YB03</strain>
    </source>
</reference>
<gene>
    <name evidence="3" type="ORF">YBY_02220</name>
</gene>
<dbReference type="InterPro" id="IPR034660">
    <property type="entry name" value="DinB/YfiT-like"/>
</dbReference>
<organism evidence="3">
    <name type="scientific">Marinobacter nauticus</name>
    <name type="common">Marinobacter hydrocarbonoclasticus</name>
    <name type="synonym">Marinobacter aquaeolei</name>
    <dbReference type="NCBI Taxonomy" id="2743"/>
    <lineage>
        <taxon>Bacteria</taxon>
        <taxon>Pseudomonadati</taxon>
        <taxon>Pseudomonadota</taxon>
        <taxon>Gammaproteobacteria</taxon>
        <taxon>Pseudomonadales</taxon>
        <taxon>Marinobacteraceae</taxon>
        <taxon>Marinobacter</taxon>
    </lineage>
</organism>
<evidence type="ECO:0000256" key="1">
    <source>
        <dbReference type="ARBA" id="ARBA00008635"/>
    </source>
</evidence>
<proteinExistence type="inferred from homology"/>
<dbReference type="PANTHER" id="PTHR39473">
    <property type="match status" value="1"/>
</dbReference>
<protein>
    <recommendedName>
        <fullName evidence="4">DinB family protein</fullName>
    </recommendedName>
</protein>
<evidence type="ECO:0000256" key="2">
    <source>
        <dbReference type="ARBA" id="ARBA00022723"/>
    </source>
</evidence>
<dbReference type="Gene3D" id="1.20.120.450">
    <property type="entry name" value="dinb family like domain"/>
    <property type="match status" value="1"/>
</dbReference>
<dbReference type="Pfam" id="PF05163">
    <property type="entry name" value="DinB"/>
    <property type="match status" value="1"/>
</dbReference>
<evidence type="ECO:0000313" key="3">
    <source>
        <dbReference type="EMBL" id="BBJ02374.1"/>
    </source>
</evidence>
<dbReference type="InterPro" id="IPR007837">
    <property type="entry name" value="DinB"/>
</dbReference>
<dbReference type="AlphaFoldDB" id="A0A455VZT7"/>
<keyword evidence="2" id="KW-0479">Metal-binding</keyword>
<name>A0A455VZT7_MARNT</name>
<comment type="similarity">
    <text evidence="1">Belongs to the DinB family.</text>
</comment>
<dbReference type="GO" id="GO:0046872">
    <property type="term" value="F:metal ion binding"/>
    <property type="evidence" value="ECO:0007669"/>
    <property type="project" value="UniProtKB-KW"/>
</dbReference>